<dbReference type="STRING" id="1798392.A3A79_02185"/>
<dbReference type="PRINTS" id="PR00469">
    <property type="entry name" value="PNDRDTASEII"/>
</dbReference>
<protein>
    <recommendedName>
        <fullName evidence="6">Thioredoxin reductase</fullName>
        <ecNumber evidence="6">1.8.1.9</ecNumber>
    </recommendedName>
</protein>
<dbReference type="Proteomes" id="UP000178759">
    <property type="component" value="Unassembled WGS sequence"/>
</dbReference>
<dbReference type="NCBIfam" id="TIGR01292">
    <property type="entry name" value="TRX_reduct"/>
    <property type="match status" value="1"/>
</dbReference>
<comment type="similarity">
    <text evidence="6">Belongs to the class-II pyridine nucleotide-disulfide oxidoreductase family.</text>
</comment>
<evidence type="ECO:0000256" key="3">
    <source>
        <dbReference type="ARBA" id="ARBA00023002"/>
    </source>
</evidence>
<evidence type="ECO:0000256" key="7">
    <source>
        <dbReference type="RuleBase" id="RU003881"/>
    </source>
</evidence>
<dbReference type="EMBL" id="MFJV01000001">
    <property type="protein sequence ID" value="OGG23985.1"/>
    <property type="molecule type" value="Genomic_DNA"/>
</dbReference>
<feature type="domain" description="FAD/NAD(P)-binding" evidence="8">
    <location>
        <begin position="2"/>
        <end position="293"/>
    </location>
</feature>
<dbReference type="InterPro" id="IPR036188">
    <property type="entry name" value="FAD/NAD-bd_sf"/>
</dbReference>
<sequence length="312" mass="34495">MYDVIILGSGPAGFTAAIYAQRFGYKTAVIAGRKWGGQLMLTTDVENYPGFAKIMGPELMQKMRDQVLGLGVEIIDKDFTKLDVNKRPFTVTAEDQSLETKTIIAATGADTRWLGVPNEEKLRGHGVSSCAPCDAFFFKGKSVAVVGGGDSAMEEAQVIAKFSPDVVLIHRRDRFRAQKAMVDKVKAMKNIRFLFNTRVVEMQGEEKLTGLVLESEGKRWVLPRDGVFVAIGLDPNTQKFSGLELDSHGYVKRYEEKEETGVMKYFTKTNIPGIFTAGDIHDNRYKQAVTAAAFGCMAALDVQKWLSENDPS</sequence>
<keyword evidence="3 6" id="KW-0560">Oxidoreductase</keyword>
<organism evidence="9 10">
    <name type="scientific">Candidatus Gottesmanbacteria bacterium RIFCSPLOWO2_01_FULL_43_11b</name>
    <dbReference type="NCBI Taxonomy" id="1798392"/>
    <lineage>
        <taxon>Bacteria</taxon>
        <taxon>Candidatus Gottesmaniibacteriota</taxon>
    </lineage>
</organism>
<accession>A0A1F6AH26</accession>
<proteinExistence type="inferred from homology"/>
<keyword evidence="4" id="KW-1015">Disulfide bond</keyword>
<dbReference type="PROSITE" id="PS00573">
    <property type="entry name" value="PYRIDINE_REDOX_2"/>
    <property type="match status" value="1"/>
</dbReference>
<comment type="caution">
    <text evidence="9">The sequence shown here is derived from an EMBL/GenBank/DDBJ whole genome shotgun (WGS) entry which is preliminary data.</text>
</comment>
<dbReference type="GO" id="GO:0005737">
    <property type="term" value="C:cytoplasm"/>
    <property type="evidence" value="ECO:0007669"/>
    <property type="project" value="InterPro"/>
</dbReference>
<dbReference type="InterPro" id="IPR008255">
    <property type="entry name" value="Pyr_nucl-diS_OxRdtase_2_AS"/>
</dbReference>
<dbReference type="EC" id="1.8.1.9" evidence="6"/>
<evidence type="ECO:0000256" key="2">
    <source>
        <dbReference type="ARBA" id="ARBA00022827"/>
    </source>
</evidence>
<dbReference type="GO" id="GO:0004791">
    <property type="term" value="F:thioredoxin-disulfide reductase (NADPH) activity"/>
    <property type="evidence" value="ECO:0007669"/>
    <property type="project" value="UniProtKB-UniRule"/>
</dbReference>
<dbReference type="InterPro" id="IPR050097">
    <property type="entry name" value="Ferredoxin-NADP_redctase_2"/>
</dbReference>
<dbReference type="Pfam" id="PF07992">
    <property type="entry name" value="Pyr_redox_2"/>
    <property type="match status" value="1"/>
</dbReference>
<keyword evidence="1 6" id="KW-0285">Flavoprotein</keyword>
<comment type="subunit">
    <text evidence="6">Homodimer.</text>
</comment>
<keyword evidence="7" id="KW-0521">NADP</keyword>
<reference evidence="9 10" key="1">
    <citation type="journal article" date="2016" name="Nat. Commun.">
        <title>Thousands of microbial genomes shed light on interconnected biogeochemical processes in an aquifer system.</title>
        <authorList>
            <person name="Anantharaman K."/>
            <person name="Brown C.T."/>
            <person name="Hug L.A."/>
            <person name="Sharon I."/>
            <person name="Castelle C.J."/>
            <person name="Probst A.J."/>
            <person name="Thomas B.C."/>
            <person name="Singh A."/>
            <person name="Wilkins M.J."/>
            <person name="Karaoz U."/>
            <person name="Brodie E.L."/>
            <person name="Williams K.H."/>
            <person name="Hubbard S.S."/>
            <person name="Banfield J.F."/>
        </authorList>
    </citation>
    <scope>NUCLEOTIDE SEQUENCE [LARGE SCALE GENOMIC DNA]</scope>
</reference>
<dbReference type="GO" id="GO:0019430">
    <property type="term" value="P:removal of superoxide radicals"/>
    <property type="evidence" value="ECO:0007669"/>
    <property type="project" value="UniProtKB-UniRule"/>
</dbReference>
<dbReference type="Gene3D" id="3.50.50.60">
    <property type="entry name" value="FAD/NAD(P)-binding domain"/>
    <property type="match status" value="2"/>
</dbReference>
<evidence type="ECO:0000259" key="8">
    <source>
        <dbReference type="Pfam" id="PF07992"/>
    </source>
</evidence>
<comment type="cofactor">
    <cofactor evidence="7">
        <name>FAD</name>
        <dbReference type="ChEBI" id="CHEBI:57692"/>
    </cofactor>
    <text evidence="7">Binds 1 FAD per subunit.</text>
</comment>
<evidence type="ECO:0000256" key="4">
    <source>
        <dbReference type="ARBA" id="ARBA00023157"/>
    </source>
</evidence>
<evidence type="ECO:0000256" key="1">
    <source>
        <dbReference type="ARBA" id="ARBA00022630"/>
    </source>
</evidence>
<keyword evidence="2 6" id="KW-0274">FAD</keyword>
<dbReference type="InterPro" id="IPR023753">
    <property type="entry name" value="FAD/NAD-binding_dom"/>
</dbReference>
<keyword evidence="5 6" id="KW-0676">Redox-active center</keyword>
<dbReference type="PANTHER" id="PTHR48105">
    <property type="entry name" value="THIOREDOXIN REDUCTASE 1-RELATED-RELATED"/>
    <property type="match status" value="1"/>
</dbReference>
<name>A0A1F6AH26_9BACT</name>
<gene>
    <name evidence="9" type="ORF">A3A79_02185</name>
</gene>
<dbReference type="SUPFAM" id="SSF51905">
    <property type="entry name" value="FAD/NAD(P)-binding domain"/>
    <property type="match status" value="1"/>
</dbReference>
<evidence type="ECO:0000313" key="9">
    <source>
        <dbReference type="EMBL" id="OGG23985.1"/>
    </source>
</evidence>
<comment type="catalytic activity">
    <reaction evidence="6">
        <text>[thioredoxin]-dithiol + NADP(+) = [thioredoxin]-disulfide + NADPH + H(+)</text>
        <dbReference type="Rhea" id="RHEA:20345"/>
        <dbReference type="Rhea" id="RHEA-COMP:10698"/>
        <dbReference type="Rhea" id="RHEA-COMP:10700"/>
        <dbReference type="ChEBI" id="CHEBI:15378"/>
        <dbReference type="ChEBI" id="CHEBI:29950"/>
        <dbReference type="ChEBI" id="CHEBI:50058"/>
        <dbReference type="ChEBI" id="CHEBI:57783"/>
        <dbReference type="ChEBI" id="CHEBI:58349"/>
        <dbReference type="EC" id="1.8.1.9"/>
    </reaction>
</comment>
<evidence type="ECO:0000256" key="6">
    <source>
        <dbReference type="RuleBase" id="RU003880"/>
    </source>
</evidence>
<evidence type="ECO:0000313" key="10">
    <source>
        <dbReference type="Proteomes" id="UP000178759"/>
    </source>
</evidence>
<evidence type="ECO:0000256" key="5">
    <source>
        <dbReference type="ARBA" id="ARBA00023284"/>
    </source>
</evidence>
<dbReference type="PRINTS" id="PR00368">
    <property type="entry name" value="FADPNR"/>
</dbReference>
<dbReference type="InterPro" id="IPR005982">
    <property type="entry name" value="Thioredox_Rdtase"/>
</dbReference>
<dbReference type="AlphaFoldDB" id="A0A1F6AH26"/>